<keyword evidence="3" id="KW-0812">Transmembrane</keyword>
<feature type="transmembrane region" description="Helical" evidence="3">
    <location>
        <begin position="244"/>
        <end position="265"/>
    </location>
</feature>
<evidence type="ECO:0000256" key="1">
    <source>
        <dbReference type="ARBA" id="ARBA00007783"/>
    </source>
</evidence>
<keyword evidence="5" id="KW-1185">Reference proteome</keyword>
<organism evidence="4 5">
    <name type="scientific">Roseiarcus fermentans</name>
    <dbReference type="NCBI Taxonomy" id="1473586"/>
    <lineage>
        <taxon>Bacteria</taxon>
        <taxon>Pseudomonadati</taxon>
        <taxon>Pseudomonadota</taxon>
        <taxon>Alphaproteobacteria</taxon>
        <taxon>Hyphomicrobiales</taxon>
        <taxon>Roseiarcaceae</taxon>
        <taxon>Roseiarcus</taxon>
    </lineage>
</organism>
<gene>
    <name evidence="4" type="ORF">DFR50_101262</name>
</gene>
<dbReference type="Proteomes" id="UP000253529">
    <property type="component" value="Unassembled WGS sequence"/>
</dbReference>
<evidence type="ECO:0000313" key="5">
    <source>
        <dbReference type="Proteomes" id="UP000253529"/>
    </source>
</evidence>
<evidence type="ECO:0000256" key="2">
    <source>
        <dbReference type="ARBA" id="ARBA00022448"/>
    </source>
</evidence>
<dbReference type="GO" id="GO:0015920">
    <property type="term" value="P:lipopolysaccharide transport"/>
    <property type="evidence" value="ECO:0007669"/>
    <property type="project" value="TreeGrafter"/>
</dbReference>
<sequence length="275" mass="30619">MNEIGSMSITRRVRKPSFMTSVAIQIRVVSALTVRVAQAKYTRETFGFFWTIAEPLILTLGVISLWAVSGRAEGHSTVKVFPFALTAYSHIQLWRYSVNGSMGTIKRNAWLFYHQHVHVVDMFLAHIILESIAILTSFSIIAFFGVMFGLMDPPSDYGLLLTAWGADTLFCLSFASVVAGLSEFSEIVEKLLHPLMYLTLPLTGSFALASWLPPRVRVIVEWSPLANACEMFRAGVFPPSVKTIWSLPFIVGCSVALLVIGLPLMMRARKWVDIA</sequence>
<dbReference type="AlphaFoldDB" id="A0A366FUL9"/>
<evidence type="ECO:0000313" key="4">
    <source>
        <dbReference type="EMBL" id="RBP18318.1"/>
    </source>
</evidence>
<dbReference type="PRINTS" id="PR00164">
    <property type="entry name" value="ABC2TRNSPORT"/>
</dbReference>
<name>A0A366FUL9_9HYPH</name>
<dbReference type="PANTHER" id="PTHR30413:SF10">
    <property type="entry name" value="CAPSULE POLYSACCHARIDE EXPORT INNER-MEMBRANE PROTEIN CTRC"/>
    <property type="match status" value="1"/>
</dbReference>
<accession>A0A366FUL9</accession>
<comment type="caution">
    <text evidence="4">The sequence shown here is derived from an EMBL/GenBank/DDBJ whole genome shotgun (WGS) entry which is preliminary data.</text>
</comment>
<keyword evidence="3" id="KW-1133">Transmembrane helix</keyword>
<dbReference type="GO" id="GO:0140359">
    <property type="term" value="F:ABC-type transporter activity"/>
    <property type="evidence" value="ECO:0007669"/>
    <property type="project" value="InterPro"/>
</dbReference>
<feature type="transmembrane region" description="Helical" evidence="3">
    <location>
        <begin position="132"/>
        <end position="151"/>
    </location>
</feature>
<protein>
    <submittedName>
        <fullName evidence="4">Capsular polysaccharide transport system permease protein</fullName>
    </submittedName>
</protein>
<dbReference type="PANTHER" id="PTHR30413">
    <property type="entry name" value="INNER MEMBRANE TRANSPORT PERMEASE"/>
    <property type="match status" value="1"/>
</dbReference>
<proteinExistence type="inferred from homology"/>
<reference evidence="4 5" key="1">
    <citation type="submission" date="2018-06" db="EMBL/GenBank/DDBJ databases">
        <title>Genomic Encyclopedia of Type Strains, Phase IV (KMG-IV): sequencing the most valuable type-strain genomes for metagenomic binning, comparative biology and taxonomic classification.</title>
        <authorList>
            <person name="Goeker M."/>
        </authorList>
    </citation>
    <scope>NUCLEOTIDE SEQUENCE [LARGE SCALE GENOMIC DNA]</scope>
    <source>
        <strain evidence="4 5">DSM 24875</strain>
    </source>
</reference>
<dbReference type="InterPro" id="IPR000412">
    <property type="entry name" value="ABC_2_transport"/>
</dbReference>
<feature type="transmembrane region" description="Helical" evidence="3">
    <location>
        <begin position="47"/>
        <end position="68"/>
    </location>
</feature>
<dbReference type="EMBL" id="QNRK01000001">
    <property type="protein sequence ID" value="RBP18318.1"/>
    <property type="molecule type" value="Genomic_DNA"/>
</dbReference>
<comment type="similarity">
    <text evidence="1">Belongs to the ABC-2 integral membrane protein family.</text>
</comment>
<keyword evidence="3" id="KW-0472">Membrane</keyword>
<feature type="transmembrane region" description="Helical" evidence="3">
    <location>
        <begin position="157"/>
        <end position="179"/>
    </location>
</feature>
<dbReference type="GO" id="GO:0043190">
    <property type="term" value="C:ATP-binding cassette (ABC) transporter complex"/>
    <property type="evidence" value="ECO:0007669"/>
    <property type="project" value="InterPro"/>
</dbReference>
<evidence type="ECO:0000256" key="3">
    <source>
        <dbReference type="SAM" id="Phobius"/>
    </source>
</evidence>
<keyword evidence="2" id="KW-0813">Transport</keyword>